<evidence type="ECO:0000313" key="3">
    <source>
        <dbReference type="Proteomes" id="UP001589608"/>
    </source>
</evidence>
<feature type="transmembrane region" description="Helical" evidence="1">
    <location>
        <begin position="79"/>
        <end position="98"/>
    </location>
</feature>
<dbReference type="Proteomes" id="UP001589608">
    <property type="component" value="Unassembled WGS sequence"/>
</dbReference>
<evidence type="ECO:0000313" key="2">
    <source>
        <dbReference type="EMBL" id="MFB9446884.1"/>
    </source>
</evidence>
<evidence type="ECO:0000256" key="1">
    <source>
        <dbReference type="SAM" id="Phobius"/>
    </source>
</evidence>
<keyword evidence="1" id="KW-0812">Transmembrane</keyword>
<proteinExistence type="predicted"/>
<comment type="caution">
    <text evidence="2">The sequence shown here is derived from an EMBL/GenBank/DDBJ whole genome shotgun (WGS) entry which is preliminary data.</text>
</comment>
<accession>A0ABV5MDF7</accession>
<keyword evidence="3" id="KW-1185">Reference proteome</keyword>
<gene>
    <name evidence="2" type="ORF">ACFFTR_27660</name>
</gene>
<name>A0ABV5MDF7_9ACTN</name>
<feature type="transmembrane region" description="Helical" evidence="1">
    <location>
        <begin position="21"/>
        <end position="41"/>
    </location>
</feature>
<dbReference type="EMBL" id="JBHMCA010000051">
    <property type="protein sequence ID" value="MFB9446884.1"/>
    <property type="molecule type" value="Genomic_DNA"/>
</dbReference>
<keyword evidence="1" id="KW-0472">Membrane</keyword>
<organism evidence="2 3">
    <name type="scientific">Dactylosporangium vinaceum</name>
    <dbReference type="NCBI Taxonomy" id="53362"/>
    <lineage>
        <taxon>Bacteria</taxon>
        <taxon>Bacillati</taxon>
        <taxon>Actinomycetota</taxon>
        <taxon>Actinomycetes</taxon>
        <taxon>Micromonosporales</taxon>
        <taxon>Micromonosporaceae</taxon>
        <taxon>Dactylosporangium</taxon>
    </lineage>
</organism>
<evidence type="ECO:0008006" key="4">
    <source>
        <dbReference type="Google" id="ProtNLM"/>
    </source>
</evidence>
<feature type="transmembrane region" description="Helical" evidence="1">
    <location>
        <begin position="47"/>
        <end position="67"/>
    </location>
</feature>
<feature type="transmembrane region" description="Helical" evidence="1">
    <location>
        <begin position="104"/>
        <end position="124"/>
    </location>
</feature>
<keyword evidence="1" id="KW-1133">Transmembrane helix</keyword>
<reference evidence="2 3" key="1">
    <citation type="submission" date="2024-09" db="EMBL/GenBank/DDBJ databases">
        <authorList>
            <person name="Sun Q."/>
            <person name="Mori K."/>
        </authorList>
    </citation>
    <scope>NUCLEOTIDE SEQUENCE [LARGE SCALE GENOMIC DNA]</scope>
    <source>
        <strain evidence="2 3">JCM 3307</strain>
    </source>
</reference>
<protein>
    <recommendedName>
        <fullName evidence="4">Integral membrane protein</fullName>
    </recommendedName>
</protein>
<dbReference type="RefSeq" id="WP_223105027.1">
    <property type="nucleotide sequence ID" value="NZ_CP061913.1"/>
</dbReference>
<sequence length="204" mass="20800">MHGELETLGRHARPLHGILGWWAVTSFGLLSVLVAVIAVSWPTSVRAVGAAGLGAWLLFTACGRVGGGQVLRARYGGPIVLQAGPGVLALTGVVLLRLPQFDPSVSIAIGGLAFGIAAAGDAASAQPYPSLPRQCLRVRAAAGVVAAIALAATPVIGLIIAAAVVGIGELVLAVRLLPEVERLAQMVEREGGTPEVLFAAEEER</sequence>